<dbReference type="GO" id="GO:0005524">
    <property type="term" value="F:ATP binding"/>
    <property type="evidence" value="ECO:0007669"/>
    <property type="project" value="UniProtKB-KW"/>
</dbReference>
<dbReference type="AlphaFoldDB" id="A0A0B8R2Q9"/>
<dbReference type="InterPro" id="IPR017871">
    <property type="entry name" value="ABC_transporter-like_CS"/>
</dbReference>
<feature type="coiled-coil region" evidence="5">
    <location>
        <begin position="369"/>
        <end position="448"/>
    </location>
</feature>
<dbReference type="Gene3D" id="3.40.50.300">
    <property type="entry name" value="P-loop containing nucleotide triphosphate hydrolases"/>
    <property type="match status" value="1"/>
</dbReference>
<gene>
    <name evidence="7" type="ORF">JCM5805K_1626</name>
</gene>
<dbReference type="InterPro" id="IPR050093">
    <property type="entry name" value="ABC_SmlMolc_Importer"/>
</dbReference>
<dbReference type="EMBL" id="BBSI01000023">
    <property type="protein sequence ID" value="GAM80514.1"/>
    <property type="molecule type" value="Genomic_DNA"/>
</dbReference>
<proteinExistence type="predicted"/>
<dbReference type="InterPro" id="IPR027417">
    <property type="entry name" value="P-loop_NTPase"/>
</dbReference>
<evidence type="ECO:0000256" key="4">
    <source>
        <dbReference type="ARBA" id="ARBA00022967"/>
    </source>
</evidence>
<keyword evidence="1" id="KW-0813">Transport</keyword>
<dbReference type="InterPro" id="IPR003439">
    <property type="entry name" value="ABC_transporter-like_ATP-bd"/>
</dbReference>
<keyword evidence="5" id="KW-0175">Coiled coil</keyword>
<keyword evidence="4" id="KW-1278">Translocase</keyword>
<dbReference type="GO" id="GO:0043190">
    <property type="term" value="C:ATP-binding cassette (ABC) transporter complex"/>
    <property type="evidence" value="ECO:0007669"/>
    <property type="project" value="InterPro"/>
</dbReference>
<accession>A0A0B8R2Q9</accession>
<dbReference type="FunFam" id="3.40.50.300:FF:000042">
    <property type="entry name" value="Maltose/maltodextrin ABC transporter, ATP-binding protein"/>
    <property type="match status" value="1"/>
</dbReference>
<name>A0A0B8R2Q9_LACLL</name>
<evidence type="ECO:0000256" key="1">
    <source>
        <dbReference type="ARBA" id="ARBA00022448"/>
    </source>
</evidence>
<reference evidence="7 8" key="1">
    <citation type="submission" date="2015-01" db="EMBL/GenBank/DDBJ databases">
        <title>Lactococcus lactis subsp.lactis JCM 5805 whole genome shotgun sequence.</title>
        <authorList>
            <person name="Fujii T."/>
            <person name="Tomita Y."/>
            <person name="Ikushima S."/>
            <person name="Fujiwara D."/>
        </authorList>
    </citation>
    <scope>NUCLEOTIDE SEQUENCE [LARGE SCALE GENOMIC DNA]</scope>
    <source>
        <strain evidence="7 8">JCM 5805</strain>
    </source>
</reference>
<keyword evidence="2" id="KW-0547">Nucleotide-binding</keyword>
<protein>
    <submittedName>
        <fullName evidence="7">ABC-type spermidine/putrescine transport systems, ATPase components</fullName>
    </submittedName>
</protein>
<dbReference type="Pfam" id="PF08402">
    <property type="entry name" value="TOBE_2"/>
    <property type="match status" value="1"/>
</dbReference>
<dbReference type="PROSITE" id="PS50893">
    <property type="entry name" value="ABC_TRANSPORTER_2"/>
    <property type="match status" value="1"/>
</dbReference>
<evidence type="ECO:0000313" key="8">
    <source>
        <dbReference type="Proteomes" id="UP000031847"/>
    </source>
</evidence>
<dbReference type="PROSITE" id="PS00211">
    <property type="entry name" value="ABC_TRANSPORTER_1"/>
    <property type="match status" value="1"/>
</dbReference>
<organism evidence="7 8">
    <name type="scientific">Lactococcus lactis subsp. lactis</name>
    <name type="common">Streptococcus lactis</name>
    <dbReference type="NCBI Taxonomy" id="1360"/>
    <lineage>
        <taxon>Bacteria</taxon>
        <taxon>Bacillati</taxon>
        <taxon>Bacillota</taxon>
        <taxon>Bacilli</taxon>
        <taxon>Lactobacillales</taxon>
        <taxon>Streptococcaceae</taxon>
        <taxon>Lactococcus</taxon>
    </lineage>
</organism>
<evidence type="ECO:0000256" key="2">
    <source>
        <dbReference type="ARBA" id="ARBA00022741"/>
    </source>
</evidence>
<dbReference type="PANTHER" id="PTHR42781">
    <property type="entry name" value="SPERMIDINE/PUTRESCINE IMPORT ATP-BINDING PROTEIN POTA"/>
    <property type="match status" value="1"/>
</dbReference>
<dbReference type="GO" id="GO:0016887">
    <property type="term" value="F:ATP hydrolysis activity"/>
    <property type="evidence" value="ECO:0007669"/>
    <property type="project" value="InterPro"/>
</dbReference>
<dbReference type="InterPro" id="IPR003593">
    <property type="entry name" value="AAA+_ATPase"/>
</dbReference>
<keyword evidence="3" id="KW-0067">ATP-binding</keyword>
<dbReference type="Gene3D" id="2.40.50.100">
    <property type="match status" value="1"/>
</dbReference>
<sequence>MAWFFILLTSNFTAYHIFIFKGIKKMSKTIIEFKNVSKTYADTDTTVLKDISFELEEGKFYTLLGASGSGKSTILNIIAGLLDATDGDVILDNKRINDLPANKRNVHTIFQSYALFPNMNVFDNVAFALKIKGVDKKEIAKRVSESLKLVRLDGFEKRSITKLSGGQKQRVAIARAIIDRPKVLLLDESLSALDMKLRKDMQYELRELQQSLGITFIFVTHDQEEALAMSDWVFIMNEGEIVQSGTPTDIYDEPINHFVADFIGESNILNGRMIEDYLVEFNGQKFEAVDGGMRKNEPIEVVIRPEDIWFTLPDEGKFNVKVDTQLFRGVHYEIVAYDEFNNEWLIHSTHKAIVGETVGLDFDPEAIHIMRLNETEEEFDARIEEYVEEEETVGLANAVEEENAEEEAAIQEAVKEALENTMELTELAETVNEILQKQENESESENKESGANK</sequence>
<dbReference type="GO" id="GO:0140359">
    <property type="term" value="F:ABC-type transporter activity"/>
    <property type="evidence" value="ECO:0007669"/>
    <property type="project" value="UniProtKB-ARBA"/>
</dbReference>
<feature type="domain" description="ABC transporter" evidence="6">
    <location>
        <begin position="31"/>
        <end position="263"/>
    </location>
</feature>
<dbReference type="Pfam" id="PF00005">
    <property type="entry name" value="ABC_tran"/>
    <property type="match status" value="1"/>
</dbReference>
<dbReference type="SMART" id="SM00382">
    <property type="entry name" value="AAA"/>
    <property type="match status" value="1"/>
</dbReference>
<dbReference type="SUPFAM" id="SSF50331">
    <property type="entry name" value="MOP-like"/>
    <property type="match status" value="1"/>
</dbReference>
<evidence type="ECO:0000259" key="6">
    <source>
        <dbReference type="PROSITE" id="PS50893"/>
    </source>
</evidence>
<comment type="caution">
    <text evidence="7">The sequence shown here is derived from an EMBL/GenBank/DDBJ whole genome shotgun (WGS) entry which is preliminary data.</text>
</comment>
<dbReference type="InterPro" id="IPR013611">
    <property type="entry name" value="Transp-assoc_OB_typ2"/>
</dbReference>
<evidence type="ECO:0000256" key="3">
    <source>
        <dbReference type="ARBA" id="ARBA00022840"/>
    </source>
</evidence>
<evidence type="ECO:0000313" key="7">
    <source>
        <dbReference type="EMBL" id="GAM80514.1"/>
    </source>
</evidence>
<dbReference type="SUPFAM" id="SSF52540">
    <property type="entry name" value="P-loop containing nucleoside triphosphate hydrolases"/>
    <property type="match status" value="1"/>
</dbReference>
<evidence type="ECO:0000256" key="5">
    <source>
        <dbReference type="SAM" id="Coils"/>
    </source>
</evidence>
<dbReference type="PANTHER" id="PTHR42781:SF4">
    <property type="entry name" value="SPERMIDINE_PUTRESCINE IMPORT ATP-BINDING PROTEIN POTA"/>
    <property type="match status" value="1"/>
</dbReference>
<dbReference type="InterPro" id="IPR008995">
    <property type="entry name" value="Mo/tungstate-bd_C_term_dom"/>
</dbReference>
<dbReference type="Proteomes" id="UP000031847">
    <property type="component" value="Unassembled WGS sequence"/>
</dbReference>